<keyword evidence="1" id="KW-0175">Coiled coil</keyword>
<evidence type="ECO:0000313" key="3">
    <source>
        <dbReference type="EMBL" id="CAE0144506.1"/>
    </source>
</evidence>
<reference evidence="3" key="1">
    <citation type="submission" date="2021-01" db="EMBL/GenBank/DDBJ databases">
        <authorList>
            <person name="Corre E."/>
            <person name="Pelletier E."/>
            <person name="Niang G."/>
            <person name="Scheremetjew M."/>
            <person name="Finn R."/>
            <person name="Kale V."/>
            <person name="Holt S."/>
            <person name="Cochrane G."/>
            <person name="Meng A."/>
            <person name="Brown T."/>
            <person name="Cohen L."/>
        </authorList>
    </citation>
    <scope>NUCLEOTIDE SEQUENCE</scope>
    <source>
        <strain evidence="3">CCMP281</strain>
    </source>
</reference>
<evidence type="ECO:0000256" key="2">
    <source>
        <dbReference type="SAM" id="MobiDB-lite"/>
    </source>
</evidence>
<dbReference type="AlphaFoldDB" id="A0A7S3BT09"/>
<proteinExistence type="predicted"/>
<sequence>MRAVEGLQAGPAYQTVGFTVCSGRGNHIKLPGGDGLDVLHTAELKKGDGVYLEMGWVEPSDYKYVVIPYTEVAGIEHKYSITLYTDHEHTFEKINPRLQCEQCGNPSGLYRVLDELEKVHKSLTRVFHREQELHLTGTGGPKQGGGGGPGAWGGFGAAGVTPAGDAALQSALPSGLASGGGRVSGASVTSEDDEGVVSVAELEEYRSSVEQYAQEAHTQYEMQMSKVQQRTAALRQELEQALKEERELEDELRKDYLYHLDDSKSRACVLQ</sequence>
<gene>
    <name evidence="3" type="ORF">HERI1096_LOCUS35369</name>
</gene>
<name>A0A7S3BT09_9EUKA</name>
<evidence type="ECO:0000256" key="1">
    <source>
        <dbReference type="SAM" id="Coils"/>
    </source>
</evidence>
<dbReference type="EMBL" id="HBHX01063907">
    <property type="protein sequence ID" value="CAE0144506.1"/>
    <property type="molecule type" value="Transcribed_RNA"/>
</dbReference>
<protein>
    <submittedName>
        <fullName evidence="3">Uncharacterized protein</fullName>
    </submittedName>
</protein>
<organism evidence="3">
    <name type="scientific">Haptolina ericina</name>
    <dbReference type="NCBI Taxonomy" id="156174"/>
    <lineage>
        <taxon>Eukaryota</taxon>
        <taxon>Haptista</taxon>
        <taxon>Haptophyta</taxon>
        <taxon>Prymnesiophyceae</taxon>
        <taxon>Prymnesiales</taxon>
        <taxon>Prymnesiaceae</taxon>
        <taxon>Haptolina</taxon>
    </lineage>
</organism>
<feature type="region of interest" description="Disordered" evidence="2">
    <location>
        <begin position="175"/>
        <end position="194"/>
    </location>
</feature>
<dbReference type="InterPro" id="IPR036213">
    <property type="entry name" value="Calpain_III_sf"/>
</dbReference>
<feature type="coiled-coil region" evidence="1">
    <location>
        <begin position="224"/>
        <end position="255"/>
    </location>
</feature>
<accession>A0A7S3BT09</accession>
<dbReference type="SUPFAM" id="SSF49758">
    <property type="entry name" value="Calpain large subunit, middle domain (domain III)"/>
    <property type="match status" value="1"/>
</dbReference>